<dbReference type="InterPro" id="IPR018422">
    <property type="entry name" value="Cation/H_exchanger_CPA1"/>
</dbReference>
<feature type="transmembrane region" description="Helical" evidence="14">
    <location>
        <begin position="282"/>
        <end position="301"/>
    </location>
</feature>
<keyword evidence="10" id="KW-0739">Sodium transport</keyword>
<feature type="transmembrane region" description="Helical" evidence="14">
    <location>
        <begin position="347"/>
        <end position="366"/>
    </location>
</feature>
<organism evidence="16 17">
    <name type="scientific">Fragilariopsis cylindrus CCMP1102</name>
    <dbReference type="NCBI Taxonomy" id="635003"/>
    <lineage>
        <taxon>Eukaryota</taxon>
        <taxon>Sar</taxon>
        <taxon>Stramenopiles</taxon>
        <taxon>Ochrophyta</taxon>
        <taxon>Bacillariophyta</taxon>
        <taxon>Bacillariophyceae</taxon>
        <taxon>Bacillariophycidae</taxon>
        <taxon>Bacillariales</taxon>
        <taxon>Bacillariaceae</taxon>
        <taxon>Fragilariopsis</taxon>
    </lineage>
</organism>
<dbReference type="InterPro" id="IPR006153">
    <property type="entry name" value="Cation/H_exchanger_TM"/>
</dbReference>
<dbReference type="GO" id="GO:0015385">
    <property type="term" value="F:sodium:proton antiporter activity"/>
    <property type="evidence" value="ECO:0007669"/>
    <property type="project" value="InterPro"/>
</dbReference>
<evidence type="ECO:0000313" key="17">
    <source>
        <dbReference type="Proteomes" id="UP000095751"/>
    </source>
</evidence>
<dbReference type="AlphaFoldDB" id="A0A1E7F6W0"/>
<evidence type="ECO:0000256" key="5">
    <source>
        <dbReference type="ARBA" id="ARBA00022989"/>
    </source>
</evidence>
<evidence type="ECO:0000313" key="16">
    <source>
        <dbReference type="EMBL" id="OEU13844.1"/>
    </source>
</evidence>
<feature type="transmembrane region" description="Helical" evidence="14">
    <location>
        <begin position="206"/>
        <end position="229"/>
    </location>
</feature>
<evidence type="ECO:0000256" key="9">
    <source>
        <dbReference type="ARBA" id="ARBA00023136"/>
    </source>
</evidence>
<evidence type="ECO:0000256" key="1">
    <source>
        <dbReference type="ARBA" id="ARBA00004653"/>
    </source>
</evidence>
<evidence type="ECO:0000256" key="14">
    <source>
        <dbReference type="SAM" id="Phobius"/>
    </source>
</evidence>
<feature type="transmembrane region" description="Helical" evidence="14">
    <location>
        <begin position="164"/>
        <end position="186"/>
    </location>
</feature>
<feature type="transmembrane region" description="Helical" evidence="14">
    <location>
        <begin position="38"/>
        <end position="63"/>
    </location>
</feature>
<feature type="domain" description="Cation/H+ exchanger transmembrane" evidence="15">
    <location>
        <begin position="13"/>
        <end position="370"/>
    </location>
</feature>
<dbReference type="Gene3D" id="6.10.140.1330">
    <property type="match status" value="1"/>
</dbReference>
<feature type="transmembrane region" description="Helical" evidence="14">
    <location>
        <begin position="313"/>
        <end position="332"/>
    </location>
</feature>
<dbReference type="GO" id="GO:0000139">
    <property type="term" value="C:Golgi membrane"/>
    <property type="evidence" value="ECO:0007669"/>
    <property type="project" value="UniProtKB-SubCell"/>
</dbReference>
<keyword evidence="4 14" id="KW-0812">Transmembrane</keyword>
<dbReference type="Pfam" id="PF00999">
    <property type="entry name" value="Na_H_Exchanger"/>
    <property type="match status" value="1"/>
</dbReference>
<gene>
    <name evidence="16" type="ORF">FRACYDRAFT_188832</name>
</gene>
<feature type="transmembrane region" description="Helical" evidence="14">
    <location>
        <begin position="398"/>
        <end position="417"/>
    </location>
</feature>
<proteinExistence type="predicted"/>
<dbReference type="OrthoDB" id="196264at2759"/>
<dbReference type="GO" id="GO:0098719">
    <property type="term" value="P:sodium ion import across plasma membrane"/>
    <property type="evidence" value="ECO:0007669"/>
    <property type="project" value="TreeGrafter"/>
</dbReference>
<keyword evidence="7" id="KW-0915">Sodium</keyword>
<keyword evidence="5 14" id="KW-1133">Transmembrane helix</keyword>
<dbReference type="Proteomes" id="UP000095751">
    <property type="component" value="Unassembled WGS sequence"/>
</dbReference>
<dbReference type="PANTHER" id="PTHR10110:SF191">
    <property type="entry name" value="SODIUM_HYDROGEN EXCHANGER 8"/>
    <property type="match status" value="1"/>
</dbReference>
<evidence type="ECO:0000256" key="3">
    <source>
        <dbReference type="ARBA" id="ARBA00022449"/>
    </source>
</evidence>
<evidence type="ECO:0000256" key="6">
    <source>
        <dbReference type="ARBA" id="ARBA00023034"/>
    </source>
</evidence>
<dbReference type="GO" id="GO:0015386">
    <property type="term" value="F:potassium:proton antiporter activity"/>
    <property type="evidence" value="ECO:0007669"/>
    <property type="project" value="TreeGrafter"/>
</dbReference>
<dbReference type="KEGG" id="fcy:FRACYDRAFT_188832"/>
<keyword evidence="2" id="KW-0813">Transport</keyword>
<evidence type="ECO:0000256" key="12">
    <source>
        <dbReference type="ARBA" id="ARBA00042291"/>
    </source>
</evidence>
<feature type="transmembrane region" description="Helical" evidence="14">
    <location>
        <begin position="249"/>
        <end position="270"/>
    </location>
</feature>
<reference evidence="16 17" key="1">
    <citation type="submission" date="2016-09" db="EMBL/GenBank/DDBJ databases">
        <title>Extensive genetic diversity and differential bi-allelic expression allows diatom success in the polar Southern Ocean.</title>
        <authorList>
            <consortium name="DOE Joint Genome Institute"/>
            <person name="Mock T."/>
            <person name="Otillar R.P."/>
            <person name="Strauss J."/>
            <person name="Dupont C."/>
            <person name="Frickenhaus S."/>
            <person name="Maumus F."/>
            <person name="Mcmullan M."/>
            <person name="Sanges R."/>
            <person name="Schmutz J."/>
            <person name="Toseland A."/>
            <person name="Valas R."/>
            <person name="Veluchamy A."/>
            <person name="Ward B.J."/>
            <person name="Allen A."/>
            <person name="Barry K."/>
            <person name="Falciatore A."/>
            <person name="Ferrante M."/>
            <person name="Fortunato A.E."/>
            <person name="Gloeckner G."/>
            <person name="Gruber A."/>
            <person name="Hipkin R."/>
            <person name="Janech M."/>
            <person name="Kroth P."/>
            <person name="Leese F."/>
            <person name="Lindquist E."/>
            <person name="Lyon B.R."/>
            <person name="Martin J."/>
            <person name="Mayer C."/>
            <person name="Parker M."/>
            <person name="Quesneville H."/>
            <person name="Raymond J."/>
            <person name="Uhlig C."/>
            <person name="Valentin K.U."/>
            <person name="Worden A.Z."/>
            <person name="Armbrust E.V."/>
            <person name="Bowler C."/>
            <person name="Green B."/>
            <person name="Moulton V."/>
            <person name="Van Oosterhout C."/>
            <person name="Grigoriev I."/>
        </authorList>
    </citation>
    <scope>NUCLEOTIDE SEQUENCE [LARGE SCALE GENOMIC DNA]</scope>
    <source>
        <strain evidence="16 17">CCMP1102</strain>
    </source>
</reference>
<comment type="subcellular location">
    <subcellularLocation>
        <location evidence="1">Golgi apparatus membrane</location>
        <topology evidence="1">Multi-pass membrane protein</topology>
    </subcellularLocation>
</comment>
<accession>A0A1E7F6W0</accession>
<dbReference type="EMBL" id="KV784361">
    <property type="protein sequence ID" value="OEU13844.1"/>
    <property type="molecule type" value="Genomic_DNA"/>
</dbReference>
<sequence length="420" mass="47639">MRALPNFFLLFPSKVFFLALLPPILFNSGYQLQRELFYRHFGAIALFSIGGTVLSAFGAGGFLWFLSTKGWLGDAFNPTPLELLTFGALIAATDTVSVVGVLQRKRVDPHLFSLVFGESALNDAVALVLFKTLADFLRQNAMQNYDNDNNIDLYKNVGKYLLDLLVQCVVSPILGLVFASLMGLAFKHGRMRDHKVLELSLYIMPVYIPFMLSELLELSGMITIFFTGIFARRYMEPNVSEETREYARIIFRLLAFLAEVCIFLELGLSVCGMHKGHFSWPFVSWAFVAALLGRAIGVYPLKIPERKRDKIIPVKFMHLLWFAGLRGAVAYACAREFPDVYGHRDEFIAATMVIVVITIVLMGGATEPLMDRLGIRMNVDNDEYMRAWHQQRKLKGKLLHFGTYVYIYIYINIYLLLCLG</sequence>
<evidence type="ECO:0000256" key="8">
    <source>
        <dbReference type="ARBA" id="ARBA00023065"/>
    </source>
</evidence>
<dbReference type="GO" id="GO:0051453">
    <property type="term" value="P:regulation of intracellular pH"/>
    <property type="evidence" value="ECO:0007669"/>
    <property type="project" value="TreeGrafter"/>
</dbReference>
<protein>
    <recommendedName>
        <fullName evidence="11">Sodium/hydrogen exchanger 8</fullName>
    </recommendedName>
    <alternativeName>
        <fullName evidence="12">Na(+)/H(+) exchanger 8</fullName>
    </alternativeName>
    <alternativeName>
        <fullName evidence="13">Solute carrier family 9 member 8</fullName>
    </alternativeName>
</protein>
<keyword evidence="9 14" id="KW-0472">Membrane</keyword>
<evidence type="ECO:0000256" key="7">
    <source>
        <dbReference type="ARBA" id="ARBA00023053"/>
    </source>
</evidence>
<evidence type="ECO:0000256" key="13">
    <source>
        <dbReference type="ARBA" id="ARBA00042692"/>
    </source>
</evidence>
<evidence type="ECO:0000256" key="11">
    <source>
        <dbReference type="ARBA" id="ARBA00040570"/>
    </source>
</evidence>
<dbReference type="PRINTS" id="PR01084">
    <property type="entry name" value="NAHEXCHNGR"/>
</dbReference>
<evidence type="ECO:0000256" key="4">
    <source>
        <dbReference type="ARBA" id="ARBA00022692"/>
    </source>
</evidence>
<evidence type="ECO:0000259" key="15">
    <source>
        <dbReference type="Pfam" id="PF00999"/>
    </source>
</evidence>
<name>A0A1E7F6W0_9STRA</name>
<dbReference type="InterPro" id="IPR004709">
    <property type="entry name" value="NaH_exchanger"/>
</dbReference>
<dbReference type="InParanoid" id="A0A1E7F6W0"/>
<dbReference type="PANTHER" id="PTHR10110">
    <property type="entry name" value="SODIUM/HYDROGEN EXCHANGER"/>
    <property type="match status" value="1"/>
</dbReference>
<keyword evidence="3" id="KW-0050">Antiport</keyword>
<keyword evidence="8" id="KW-0406">Ion transport</keyword>
<dbReference type="GO" id="GO:0005886">
    <property type="term" value="C:plasma membrane"/>
    <property type="evidence" value="ECO:0007669"/>
    <property type="project" value="TreeGrafter"/>
</dbReference>
<keyword evidence="17" id="KW-1185">Reference proteome</keyword>
<evidence type="ECO:0000256" key="2">
    <source>
        <dbReference type="ARBA" id="ARBA00022448"/>
    </source>
</evidence>
<feature type="transmembrane region" description="Helical" evidence="14">
    <location>
        <begin position="6"/>
        <end position="26"/>
    </location>
</feature>
<keyword evidence="6" id="KW-0333">Golgi apparatus</keyword>
<evidence type="ECO:0000256" key="10">
    <source>
        <dbReference type="ARBA" id="ARBA00023201"/>
    </source>
</evidence>